<reference evidence="3 4" key="1">
    <citation type="submission" date="2016-07" db="EMBL/GenBank/DDBJ databases">
        <title>Draft genome of the white-rot fungus Obba rivulosa 3A-2.</title>
        <authorList>
            <consortium name="DOE Joint Genome Institute"/>
            <person name="Miettinen O."/>
            <person name="Riley R."/>
            <person name="Acob R."/>
            <person name="Barry K."/>
            <person name="Cullen D."/>
            <person name="De Vries R."/>
            <person name="Hainaut M."/>
            <person name="Hatakka A."/>
            <person name="Henrissat B."/>
            <person name="Hilden K."/>
            <person name="Kuo R."/>
            <person name="Labutti K."/>
            <person name="Lipzen A."/>
            <person name="Makela M.R."/>
            <person name="Sandor L."/>
            <person name="Spatafora J.W."/>
            <person name="Grigoriev I.V."/>
            <person name="Hibbett D.S."/>
        </authorList>
    </citation>
    <scope>NUCLEOTIDE SEQUENCE [LARGE SCALE GENOMIC DNA]</scope>
    <source>
        <strain evidence="3 4">3A-2</strain>
    </source>
</reference>
<sequence>MKRPGSVGDLQKGERYINMDYIFLSSMDQNMPDDVILSYDIACQFEKNFSGRRLIYGTIFSFFAVILWLIPKFHLPAHQDSCHSTYSFNLNEEVGRTDGKAPERDWADANGMATSTKEMRPGSRRDTLDDIFGDYNWRKITLLGPRLLKKLKTAVEERDEQMAAFQEFNNALPAEQMSKWRDMVEAWENDLEKENPFIITRTGVTQATVWFQLADEEAQEVAGSRAHTWHETMSPSNMIESGPQLEETQRCFYADVLSQGMHTTDLQQSKILDRRSALHCKIDCWIEVQQSYVRSISGLHTRMIEEQSNTILMEDIPLLLPSQLADRYPCEPALLKIEWRLREGQAYDALDDLRHHLRLRSHIFEFKDKFVRGMAYNTRARSLIDNVQQKIDRDADRY</sequence>
<keyword evidence="2" id="KW-1133">Transmembrane helix</keyword>
<accession>A0A8E2DP55</accession>
<protein>
    <submittedName>
        <fullName evidence="3">Uncharacterized protein</fullName>
    </submittedName>
</protein>
<dbReference type="InterPro" id="IPR040521">
    <property type="entry name" value="KDZ"/>
</dbReference>
<feature type="compositionally biased region" description="Basic and acidic residues" evidence="1">
    <location>
        <begin position="98"/>
        <end position="107"/>
    </location>
</feature>
<keyword evidence="2" id="KW-0812">Transmembrane</keyword>
<organism evidence="3 4">
    <name type="scientific">Obba rivulosa</name>
    <dbReference type="NCBI Taxonomy" id="1052685"/>
    <lineage>
        <taxon>Eukaryota</taxon>
        <taxon>Fungi</taxon>
        <taxon>Dikarya</taxon>
        <taxon>Basidiomycota</taxon>
        <taxon>Agaricomycotina</taxon>
        <taxon>Agaricomycetes</taxon>
        <taxon>Polyporales</taxon>
        <taxon>Gelatoporiaceae</taxon>
        <taxon>Obba</taxon>
    </lineage>
</organism>
<feature type="region of interest" description="Disordered" evidence="1">
    <location>
        <begin position="98"/>
        <end position="123"/>
    </location>
</feature>
<name>A0A8E2DP55_9APHY</name>
<gene>
    <name evidence="3" type="ORF">OBBRIDRAFT_832811</name>
</gene>
<dbReference type="Pfam" id="PF18758">
    <property type="entry name" value="KDZ"/>
    <property type="match status" value="1"/>
</dbReference>
<evidence type="ECO:0000313" key="3">
    <source>
        <dbReference type="EMBL" id="OCH93148.1"/>
    </source>
</evidence>
<dbReference type="AlphaFoldDB" id="A0A8E2DP55"/>
<dbReference type="Proteomes" id="UP000250043">
    <property type="component" value="Unassembled WGS sequence"/>
</dbReference>
<evidence type="ECO:0000256" key="1">
    <source>
        <dbReference type="SAM" id="MobiDB-lite"/>
    </source>
</evidence>
<keyword evidence="2" id="KW-0472">Membrane</keyword>
<dbReference type="EMBL" id="KV722358">
    <property type="protein sequence ID" value="OCH93148.1"/>
    <property type="molecule type" value="Genomic_DNA"/>
</dbReference>
<proteinExistence type="predicted"/>
<feature type="transmembrane region" description="Helical" evidence="2">
    <location>
        <begin position="54"/>
        <end position="71"/>
    </location>
</feature>
<dbReference type="OrthoDB" id="3257768at2759"/>
<evidence type="ECO:0000256" key="2">
    <source>
        <dbReference type="SAM" id="Phobius"/>
    </source>
</evidence>
<keyword evidence="4" id="KW-1185">Reference proteome</keyword>
<evidence type="ECO:0000313" key="4">
    <source>
        <dbReference type="Proteomes" id="UP000250043"/>
    </source>
</evidence>